<proteinExistence type="predicted"/>
<evidence type="ECO:0000313" key="1">
    <source>
        <dbReference type="EMBL" id="KAJ7741979.1"/>
    </source>
</evidence>
<dbReference type="AlphaFoldDB" id="A0AAD7IFL1"/>
<evidence type="ECO:0000313" key="2">
    <source>
        <dbReference type="Proteomes" id="UP001215280"/>
    </source>
</evidence>
<name>A0AAD7IFL1_9AGAR</name>
<gene>
    <name evidence="1" type="ORF">DFH07DRAFT_50122</name>
</gene>
<sequence length="127" mass="14475">MTDSYRLRLGKATLVFFPPQVRADGRVLLEPHVVQVMMKTERYPTREEVKMYCDALDEITAAVEAILIEDLIAPLRSKIQIDGDGYVLTADKLEWQFGRCLELRWGNGAVRACAQKWVFRFRAGAGL</sequence>
<dbReference type="Proteomes" id="UP001215280">
    <property type="component" value="Unassembled WGS sequence"/>
</dbReference>
<reference evidence="1" key="1">
    <citation type="submission" date="2023-03" db="EMBL/GenBank/DDBJ databases">
        <title>Massive genome expansion in bonnet fungi (Mycena s.s.) driven by repeated elements and novel gene families across ecological guilds.</title>
        <authorList>
            <consortium name="Lawrence Berkeley National Laboratory"/>
            <person name="Harder C.B."/>
            <person name="Miyauchi S."/>
            <person name="Viragh M."/>
            <person name="Kuo A."/>
            <person name="Thoen E."/>
            <person name="Andreopoulos B."/>
            <person name="Lu D."/>
            <person name="Skrede I."/>
            <person name="Drula E."/>
            <person name="Henrissat B."/>
            <person name="Morin E."/>
            <person name="Kohler A."/>
            <person name="Barry K."/>
            <person name="LaButti K."/>
            <person name="Morin E."/>
            <person name="Salamov A."/>
            <person name="Lipzen A."/>
            <person name="Mereny Z."/>
            <person name="Hegedus B."/>
            <person name="Baldrian P."/>
            <person name="Stursova M."/>
            <person name="Weitz H."/>
            <person name="Taylor A."/>
            <person name="Grigoriev I.V."/>
            <person name="Nagy L.G."/>
            <person name="Martin F."/>
            <person name="Kauserud H."/>
        </authorList>
    </citation>
    <scope>NUCLEOTIDE SEQUENCE</scope>
    <source>
        <strain evidence="1">CBHHK188m</strain>
    </source>
</reference>
<comment type="caution">
    <text evidence="1">The sequence shown here is derived from an EMBL/GenBank/DDBJ whole genome shotgun (WGS) entry which is preliminary data.</text>
</comment>
<dbReference type="EMBL" id="JARJLG010000120">
    <property type="protein sequence ID" value="KAJ7741979.1"/>
    <property type="molecule type" value="Genomic_DNA"/>
</dbReference>
<protein>
    <submittedName>
        <fullName evidence="1">Uncharacterized protein</fullName>
    </submittedName>
</protein>
<organism evidence="1 2">
    <name type="scientific">Mycena maculata</name>
    <dbReference type="NCBI Taxonomy" id="230809"/>
    <lineage>
        <taxon>Eukaryota</taxon>
        <taxon>Fungi</taxon>
        <taxon>Dikarya</taxon>
        <taxon>Basidiomycota</taxon>
        <taxon>Agaricomycotina</taxon>
        <taxon>Agaricomycetes</taxon>
        <taxon>Agaricomycetidae</taxon>
        <taxon>Agaricales</taxon>
        <taxon>Marasmiineae</taxon>
        <taxon>Mycenaceae</taxon>
        <taxon>Mycena</taxon>
    </lineage>
</organism>
<accession>A0AAD7IFL1</accession>
<keyword evidence="2" id="KW-1185">Reference proteome</keyword>